<gene>
    <name evidence="2" type="ORF">WDV06_09725</name>
</gene>
<protein>
    <submittedName>
        <fullName evidence="2">Peptidoglycan-binding domain-containing protein</fullName>
    </submittedName>
</protein>
<accession>A0ABW7PAH7</accession>
<dbReference type="Pfam" id="PF01471">
    <property type="entry name" value="PG_binding_1"/>
    <property type="match status" value="1"/>
</dbReference>
<dbReference type="InterPro" id="IPR036366">
    <property type="entry name" value="PGBDSf"/>
</dbReference>
<comment type="caution">
    <text evidence="2">The sequence shown here is derived from an EMBL/GenBank/DDBJ whole genome shotgun (WGS) entry which is preliminary data.</text>
</comment>
<dbReference type="Proteomes" id="UP001610631">
    <property type="component" value="Unassembled WGS sequence"/>
</dbReference>
<organism evidence="2 3">
    <name type="scientific">Streptomyces racemochromogenes</name>
    <dbReference type="NCBI Taxonomy" id="67353"/>
    <lineage>
        <taxon>Bacteria</taxon>
        <taxon>Bacillati</taxon>
        <taxon>Actinomycetota</taxon>
        <taxon>Actinomycetes</taxon>
        <taxon>Kitasatosporales</taxon>
        <taxon>Streptomycetaceae</taxon>
        <taxon>Streptomyces</taxon>
    </lineage>
</organism>
<dbReference type="SUPFAM" id="SSF47090">
    <property type="entry name" value="PGBD-like"/>
    <property type="match status" value="1"/>
</dbReference>
<evidence type="ECO:0000259" key="1">
    <source>
        <dbReference type="Pfam" id="PF01471"/>
    </source>
</evidence>
<feature type="domain" description="Peptidoglycan binding-like" evidence="1">
    <location>
        <begin position="3"/>
        <end position="55"/>
    </location>
</feature>
<dbReference type="InterPro" id="IPR036365">
    <property type="entry name" value="PGBD-like_sf"/>
</dbReference>
<dbReference type="EMBL" id="JBBDHD010000018">
    <property type="protein sequence ID" value="MFH7595369.1"/>
    <property type="molecule type" value="Genomic_DNA"/>
</dbReference>
<name>A0ABW7PAH7_9ACTN</name>
<reference evidence="2 3" key="1">
    <citation type="submission" date="2024-03" db="EMBL/GenBank/DDBJ databases">
        <title>Whole genome sequencing of Streptomyces racemochromogenes, to identify antimicrobial biosynthetic gene clusters.</title>
        <authorList>
            <person name="Suryawanshi P."/>
            <person name="Krishnaraj P.U."/>
            <person name="Arun Y.P."/>
            <person name="Suryawanshi M.P."/>
            <person name="Rakshit O."/>
        </authorList>
    </citation>
    <scope>NUCLEOTIDE SEQUENCE [LARGE SCALE GENOMIC DNA]</scope>
    <source>
        <strain evidence="2 3">AUDT626</strain>
    </source>
</reference>
<dbReference type="InterPro" id="IPR002477">
    <property type="entry name" value="Peptidoglycan-bd-like"/>
</dbReference>
<proteinExistence type="predicted"/>
<sequence length="57" mass="6428">MLKLQRLLADQGMYDGRFDGRYGRAVERAVTDFQMESGVYGDPWGVYGPATRRALEG</sequence>
<evidence type="ECO:0000313" key="3">
    <source>
        <dbReference type="Proteomes" id="UP001610631"/>
    </source>
</evidence>
<dbReference type="Gene3D" id="1.10.101.10">
    <property type="entry name" value="PGBD-like superfamily/PGBD"/>
    <property type="match status" value="1"/>
</dbReference>
<dbReference type="RefSeq" id="WP_395509239.1">
    <property type="nucleotide sequence ID" value="NZ_JBBDHD010000018.1"/>
</dbReference>
<keyword evidence="3" id="KW-1185">Reference proteome</keyword>
<evidence type="ECO:0000313" key="2">
    <source>
        <dbReference type="EMBL" id="MFH7595369.1"/>
    </source>
</evidence>